<name>A0ABT9FRI0_9BACL</name>
<feature type="transmembrane region" description="Helical" evidence="9">
    <location>
        <begin position="273"/>
        <end position="292"/>
    </location>
</feature>
<keyword evidence="12" id="KW-1185">Reference proteome</keyword>
<comment type="similarity">
    <text evidence="2">Belongs to the CPA3 antiporters (TC 2.A.63) subunit D family.</text>
</comment>
<feature type="transmembrane region" description="Helical" evidence="9">
    <location>
        <begin position="162"/>
        <end position="184"/>
    </location>
</feature>
<organism evidence="11 12">
    <name type="scientific">Paenibacillus zeirhizosphaerae</name>
    <dbReference type="NCBI Taxonomy" id="2987519"/>
    <lineage>
        <taxon>Bacteria</taxon>
        <taxon>Bacillati</taxon>
        <taxon>Bacillota</taxon>
        <taxon>Bacilli</taxon>
        <taxon>Bacillales</taxon>
        <taxon>Paenibacillaceae</taxon>
        <taxon>Paenibacillus</taxon>
    </lineage>
</organism>
<evidence type="ECO:0000256" key="2">
    <source>
        <dbReference type="ARBA" id="ARBA00005346"/>
    </source>
</evidence>
<feature type="transmembrane region" description="Helical" evidence="9">
    <location>
        <begin position="367"/>
        <end position="385"/>
    </location>
</feature>
<protein>
    <submittedName>
        <fullName evidence="11">Na+/H+ antiporter subunit D</fullName>
    </submittedName>
</protein>
<evidence type="ECO:0000256" key="4">
    <source>
        <dbReference type="ARBA" id="ARBA00022475"/>
    </source>
</evidence>
<keyword evidence="6 9" id="KW-1133">Transmembrane helix</keyword>
<feature type="transmembrane region" description="Helical" evidence="9">
    <location>
        <begin position="405"/>
        <end position="426"/>
    </location>
</feature>
<evidence type="ECO:0000256" key="1">
    <source>
        <dbReference type="ARBA" id="ARBA00004651"/>
    </source>
</evidence>
<feature type="transmembrane region" description="Helical" evidence="9">
    <location>
        <begin position="68"/>
        <end position="96"/>
    </location>
</feature>
<dbReference type="RefSeq" id="WP_305754835.1">
    <property type="nucleotide sequence ID" value="NZ_JAPCKK010000016.1"/>
</dbReference>
<dbReference type="PANTHER" id="PTHR42703:SF1">
    <property type="entry name" value="NA(+)_H(+) ANTIPORTER SUBUNIT D1"/>
    <property type="match status" value="1"/>
</dbReference>
<keyword evidence="5 8" id="KW-0812">Transmembrane</keyword>
<dbReference type="NCBIfam" id="NF005818">
    <property type="entry name" value="PRK07691.1"/>
    <property type="match status" value="1"/>
</dbReference>
<accession>A0ABT9FRI0</accession>
<evidence type="ECO:0000313" key="11">
    <source>
        <dbReference type="EMBL" id="MDP4097220.1"/>
    </source>
</evidence>
<dbReference type="Pfam" id="PF00361">
    <property type="entry name" value="Proton_antipo_M"/>
    <property type="match status" value="1"/>
</dbReference>
<proteinExistence type="inferred from homology"/>
<evidence type="ECO:0000256" key="9">
    <source>
        <dbReference type="SAM" id="Phobius"/>
    </source>
</evidence>
<gene>
    <name evidence="11" type="ORF">OIN60_10605</name>
</gene>
<keyword evidence="3" id="KW-0813">Transport</keyword>
<dbReference type="EMBL" id="JAPCKK010000016">
    <property type="protein sequence ID" value="MDP4097220.1"/>
    <property type="molecule type" value="Genomic_DNA"/>
</dbReference>
<dbReference type="InterPro" id="IPR003918">
    <property type="entry name" value="NADH_UbQ_OxRdtase"/>
</dbReference>
<keyword evidence="4" id="KW-1003">Cell membrane</keyword>
<feature type="domain" description="NADH:quinone oxidoreductase/Mrp antiporter transmembrane" evidence="10">
    <location>
        <begin position="128"/>
        <end position="416"/>
    </location>
</feature>
<dbReference type="PRINTS" id="PR01437">
    <property type="entry name" value="NUOXDRDTASE4"/>
</dbReference>
<dbReference type="Proteomes" id="UP001241848">
    <property type="component" value="Unassembled WGS sequence"/>
</dbReference>
<evidence type="ECO:0000313" key="12">
    <source>
        <dbReference type="Proteomes" id="UP001241848"/>
    </source>
</evidence>
<feature type="transmembrane region" description="Helical" evidence="9">
    <location>
        <begin position="6"/>
        <end position="22"/>
    </location>
</feature>
<feature type="transmembrane region" description="Helical" evidence="9">
    <location>
        <begin position="239"/>
        <end position="261"/>
    </location>
</feature>
<dbReference type="PANTHER" id="PTHR42703">
    <property type="entry name" value="NADH DEHYDROGENASE"/>
    <property type="match status" value="1"/>
</dbReference>
<keyword evidence="7 9" id="KW-0472">Membrane</keyword>
<evidence type="ECO:0000256" key="3">
    <source>
        <dbReference type="ARBA" id="ARBA00022449"/>
    </source>
</evidence>
<evidence type="ECO:0000256" key="8">
    <source>
        <dbReference type="RuleBase" id="RU000320"/>
    </source>
</evidence>
<evidence type="ECO:0000256" key="6">
    <source>
        <dbReference type="ARBA" id="ARBA00022989"/>
    </source>
</evidence>
<feature type="transmembrane region" description="Helical" evidence="9">
    <location>
        <begin position="108"/>
        <end position="125"/>
    </location>
</feature>
<feature type="transmembrane region" description="Helical" evidence="9">
    <location>
        <begin position="299"/>
        <end position="317"/>
    </location>
</feature>
<feature type="transmembrane region" description="Helical" evidence="9">
    <location>
        <begin position="204"/>
        <end position="227"/>
    </location>
</feature>
<dbReference type="NCBIfam" id="NF009306">
    <property type="entry name" value="PRK12663.1"/>
    <property type="match status" value="1"/>
</dbReference>
<feature type="transmembrane region" description="Helical" evidence="9">
    <location>
        <begin position="452"/>
        <end position="470"/>
    </location>
</feature>
<reference evidence="11 12" key="1">
    <citation type="submission" date="2022-10" db="EMBL/GenBank/DDBJ databases">
        <title>Paenibacillus description and whole genome data of maize root bacterial community.</title>
        <authorList>
            <person name="Marton D."/>
            <person name="Farkas M."/>
            <person name="Cserhati M."/>
        </authorList>
    </citation>
    <scope>NUCLEOTIDE SEQUENCE [LARGE SCALE GENOMIC DNA]</scope>
    <source>
        <strain evidence="11 12">P96</strain>
    </source>
</reference>
<evidence type="ECO:0000256" key="5">
    <source>
        <dbReference type="ARBA" id="ARBA00022692"/>
    </source>
</evidence>
<evidence type="ECO:0000259" key="10">
    <source>
        <dbReference type="Pfam" id="PF00361"/>
    </source>
</evidence>
<dbReference type="InterPro" id="IPR001750">
    <property type="entry name" value="ND/Mrp_TM"/>
</dbReference>
<dbReference type="InterPro" id="IPR050586">
    <property type="entry name" value="CPA3_Na-H_Antiporter_D"/>
</dbReference>
<feature type="transmembrane region" description="Helical" evidence="9">
    <location>
        <begin position="31"/>
        <end position="48"/>
    </location>
</feature>
<keyword evidence="3" id="KW-0050">Antiport</keyword>
<comment type="caution">
    <text evidence="11">The sequence shown here is derived from an EMBL/GenBank/DDBJ whole genome shotgun (WGS) entry which is preliminary data.</text>
</comment>
<evidence type="ECO:0000256" key="7">
    <source>
        <dbReference type="ARBA" id="ARBA00023136"/>
    </source>
</evidence>
<feature type="transmembrane region" description="Helical" evidence="9">
    <location>
        <begin position="131"/>
        <end position="150"/>
    </location>
</feature>
<comment type="subcellular location">
    <subcellularLocation>
        <location evidence="1">Cell membrane</location>
        <topology evidence="1">Multi-pass membrane protein</topology>
    </subcellularLocation>
    <subcellularLocation>
        <location evidence="8">Membrane</location>
        <topology evidence="8">Multi-pass membrane protein</topology>
    </subcellularLocation>
</comment>
<sequence length="498" mass="53984">MNNLIVLPLLIPLCTAVVLVFFKNNVLVQRVISAVSVFINIIVGAVIVQQVHEQGIQTLHMGGWVPPYGIVFVADMFAALLVLTTAVVSAACLFYAFGTIGEQRERHYFYPFFQFLLAGVSGSFLTGDIFNLFVCFEVMLIASYALLVLGGTKRQIRETLKYILVNIVSSTLFVASVAYLYGVVGTLNMADLSLRIIETGQGGILSVIAILFLIVFALKAGLFLFFWLPGSYGAPPPAVAALFGALLTKVGLYAIIRTFTLIFPQQPFEIQSWIGWLAAGTMILGAIGAVAYQDIRRILNYNVIISVGFIAFGVAVGNGDAMDGAVYYLVHDMLAKALMFFLGGMIITAAGTDKLSEMGGLIKRHPLTGWMFLILAFALVGIPPLSGFPGKLLMVRGGLAEGEYWLTAIGVASSFIVLYSLIRVFMKAFWGEEKPPAPNSGNVSHPKMSWKLAFIPSAFLLLLVFMLGFASEGVYAYVSQAGEVLVQPALYIEAVLKE</sequence>